<sequence>MSPGCGGTPPSGSWEGEWPVSDRASTARVAGDVVLWVVQVLLAAYFVHSGLSLFGDGYVGKFEKIGFGQWLRYATGVLEVAGALGLLVPRLCGPAALGLVGVMAGAVCTELFVLGDTGGAVLPAELLVVAAVIAFFRRDTVRDLVGGPRSQRLGK</sequence>
<keyword evidence="4 5" id="KW-0472">Membrane</keyword>
<comment type="caution">
    <text evidence="6">The sequence shown here is derived from an EMBL/GenBank/DDBJ whole genome shotgun (WGS) entry which is preliminary data.</text>
</comment>
<evidence type="ECO:0000313" key="6">
    <source>
        <dbReference type="EMBL" id="MDQ2587337.1"/>
    </source>
</evidence>
<feature type="transmembrane region" description="Helical" evidence="5">
    <location>
        <begin position="70"/>
        <end position="88"/>
    </location>
</feature>
<dbReference type="InterPro" id="IPR032808">
    <property type="entry name" value="DoxX"/>
</dbReference>
<evidence type="ECO:0000313" key="7">
    <source>
        <dbReference type="Proteomes" id="UP001225605"/>
    </source>
</evidence>
<name>A0ABU0X5N2_9PSEU</name>
<organism evidence="6 7">
    <name type="scientific">Saccharothrix yanglingensis</name>
    <dbReference type="NCBI Taxonomy" id="659496"/>
    <lineage>
        <taxon>Bacteria</taxon>
        <taxon>Bacillati</taxon>
        <taxon>Actinomycetota</taxon>
        <taxon>Actinomycetes</taxon>
        <taxon>Pseudonocardiales</taxon>
        <taxon>Pseudonocardiaceae</taxon>
        <taxon>Saccharothrix</taxon>
    </lineage>
</organism>
<keyword evidence="7" id="KW-1185">Reference proteome</keyword>
<dbReference type="Pfam" id="PF13564">
    <property type="entry name" value="DoxX_2"/>
    <property type="match status" value="1"/>
</dbReference>
<dbReference type="Proteomes" id="UP001225605">
    <property type="component" value="Unassembled WGS sequence"/>
</dbReference>
<gene>
    <name evidence="6" type="ORF">CKY47_25795</name>
</gene>
<evidence type="ECO:0000256" key="1">
    <source>
        <dbReference type="ARBA" id="ARBA00004141"/>
    </source>
</evidence>
<keyword evidence="2 5" id="KW-0812">Transmembrane</keyword>
<feature type="transmembrane region" description="Helical" evidence="5">
    <location>
        <begin position="120"/>
        <end position="136"/>
    </location>
</feature>
<keyword evidence="3 5" id="KW-1133">Transmembrane helix</keyword>
<feature type="transmembrane region" description="Helical" evidence="5">
    <location>
        <begin position="95"/>
        <end position="114"/>
    </location>
</feature>
<accession>A0ABU0X5N2</accession>
<dbReference type="EMBL" id="NSDM01000012">
    <property type="protein sequence ID" value="MDQ2587337.1"/>
    <property type="molecule type" value="Genomic_DNA"/>
</dbReference>
<protein>
    <submittedName>
        <fullName evidence="6">DoxX family protein</fullName>
    </submittedName>
</protein>
<evidence type="ECO:0000256" key="5">
    <source>
        <dbReference type="SAM" id="Phobius"/>
    </source>
</evidence>
<reference evidence="6 7" key="1">
    <citation type="submission" date="2017-06" db="EMBL/GenBank/DDBJ databases">
        <title>Cultured bacterium strain Saccharothrix yanglingensis Hhs.015.</title>
        <authorList>
            <person name="Xia Y."/>
        </authorList>
    </citation>
    <scope>NUCLEOTIDE SEQUENCE [LARGE SCALE GENOMIC DNA]</scope>
    <source>
        <strain evidence="6 7">Hhs.015</strain>
    </source>
</reference>
<feature type="transmembrane region" description="Helical" evidence="5">
    <location>
        <begin position="33"/>
        <end position="55"/>
    </location>
</feature>
<evidence type="ECO:0000256" key="4">
    <source>
        <dbReference type="ARBA" id="ARBA00023136"/>
    </source>
</evidence>
<comment type="subcellular location">
    <subcellularLocation>
        <location evidence="1">Membrane</location>
        <topology evidence="1">Multi-pass membrane protein</topology>
    </subcellularLocation>
</comment>
<evidence type="ECO:0000256" key="3">
    <source>
        <dbReference type="ARBA" id="ARBA00022989"/>
    </source>
</evidence>
<proteinExistence type="predicted"/>
<evidence type="ECO:0000256" key="2">
    <source>
        <dbReference type="ARBA" id="ARBA00022692"/>
    </source>
</evidence>